<evidence type="ECO:0000313" key="2">
    <source>
        <dbReference type="EMBL" id="MVW60046.1"/>
    </source>
</evidence>
<keyword evidence="3" id="KW-1185">Reference proteome</keyword>
<accession>A0A7X3K7L9</accession>
<dbReference type="Proteomes" id="UP000443353">
    <property type="component" value="Unassembled WGS sequence"/>
</dbReference>
<keyword evidence="1" id="KW-0472">Membrane</keyword>
<evidence type="ECO:0000256" key="1">
    <source>
        <dbReference type="SAM" id="Phobius"/>
    </source>
</evidence>
<keyword evidence="1" id="KW-1133">Transmembrane helix</keyword>
<gene>
    <name evidence="2" type="ORF">GPY61_08875</name>
</gene>
<protein>
    <submittedName>
        <fullName evidence="2">Uncharacterized protein</fullName>
    </submittedName>
</protein>
<keyword evidence="1" id="KW-0812">Transmembrane</keyword>
<comment type="caution">
    <text evidence="2">The sequence shown here is derived from an EMBL/GenBank/DDBJ whole genome shotgun (WGS) entry which is preliminary data.</text>
</comment>
<evidence type="ECO:0000313" key="3">
    <source>
        <dbReference type="Proteomes" id="UP000443353"/>
    </source>
</evidence>
<name>A0A7X3K7L9_9BURK</name>
<feature type="transmembrane region" description="Helical" evidence="1">
    <location>
        <begin position="63"/>
        <end position="84"/>
    </location>
</feature>
<dbReference type="AlphaFoldDB" id="A0A7X3K7L9"/>
<sequence length="88" mass="8847">MHIRSIPLALFLLVPAISIEEIDMVSGADRFGTIGTWIVGNGTGYAVGGFVTGVMEGMELGSIAGPVGILIGGAAGGAAAYVFAHSLR</sequence>
<proteinExistence type="predicted"/>
<dbReference type="EMBL" id="WSES01000002">
    <property type="protein sequence ID" value="MVW60046.1"/>
    <property type="molecule type" value="Genomic_DNA"/>
</dbReference>
<reference evidence="2 3" key="1">
    <citation type="submission" date="2019-12" db="EMBL/GenBank/DDBJ databases">
        <authorList>
            <person name="Li C."/>
            <person name="Zhao J."/>
        </authorList>
    </citation>
    <scope>NUCLEOTIDE SEQUENCE [LARGE SCALE GENOMIC DNA]</scope>
    <source>
        <strain evidence="2 3">NEAU-DD11</strain>
    </source>
</reference>
<organism evidence="2 3">
    <name type="scientific">Massilia cellulosiltytica</name>
    <dbReference type="NCBI Taxonomy" id="2683234"/>
    <lineage>
        <taxon>Bacteria</taxon>
        <taxon>Pseudomonadati</taxon>
        <taxon>Pseudomonadota</taxon>
        <taxon>Betaproteobacteria</taxon>
        <taxon>Burkholderiales</taxon>
        <taxon>Oxalobacteraceae</taxon>
        <taxon>Telluria group</taxon>
        <taxon>Massilia</taxon>
    </lineage>
</organism>
<dbReference type="RefSeq" id="WP_160408202.1">
    <property type="nucleotide sequence ID" value="NZ_WSES01000002.1"/>
</dbReference>